<organism evidence="4 5">
    <name type="scientific">Methyloceanibacter methanicus</name>
    <dbReference type="NCBI Taxonomy" id="1774968"/>
    <lineage>
        <taxon>Bacteria</taxon>
        <taxon>Pseudomonadati</taxon>
        <taxon>Pseudomonadota</taxon>
        <taxon>Alphaproteobacteria</taxon>
        <taxon>Hyphomicrobiales</taxon>
        <taxon>Hyphomicrobiaceae</taxon>
        <taxon>Methyloceanibacter</taxon>
    </lineage>
</organism>
<dbReference type="AlphaFoldDB" id="A0A1E3VZ23"/>
<dbReference type="GO" id="GO:0005524">
    <property type="term" value="F:ATP binding"/>
    <property type="evidence" value="ECO:0007669"/>
    <property type="project" value="UniProtKB-UniRule"/>
</dbReference>
<evidence type="ECO:0008006" key="6">
    <source>
        <dbReference type="Google" id="ProtNLM"/>
    </source>
</evidence>
<dbReference type="InterPro" id="IPR011009">
    <property type="entry name" value="Kinase-like_dom_sf"/>
</dbReference>
<gene>
    <name evidence="4" type="ORF">AUC68_06240</name>
</gene>
<dbReference type="Gene3D" id="3.90.1200.10">
    <property type="match status" value="1"/>
</dbReference>
<dbReference type="PROSITE" id="PS00107">
    <property type="entry name" value="PROTEIN_KINASE_ATP"/>
    <property type="match status" value="1"/>
</dbReference>
<dbReference type="PANTHER" id="PTHR12149:SF8">
    <property type="entry name" value="PROTEIN-RIBULOSAMINE 3-KINASE"/>
    <property type="match status" value="1"/>
</dbReference>
<reference evidence="4 5" key="1">
    <citation type="journal article" date="2016" name="Environ. Microbiol.">
        <title>New Methyloceanibacter diversity from North Sea sediments includes methanotroph containing solely the soluble methane monooxygenase.</title>
        <authorList>
            <person name="Vekeman B."/>
            <person name="Kerckhof F.M."/>
            <person name="Cremers G."/>
            <person name="de Vos P."/>
            <person name="Vandamme P."/>
            <person name="Boon N."/>
            <person name="Op den Camp H.J."/>
            <person name="Heylen K."/>
        </authorList>
    </citation>
    <scope>NUCLEOTIDE SEQUENCE [LARGE SCALE GENOMIC DNA]</scope>
    <source>
        <strain evidence="4 5">R-67174</strain>
    </source>
</reference>
<evidence type="ECO:0000256" key="2">
    <source>
        <dbReference type="PIRNR" id="PIRNR006221"/>
    </source>
</evidence>
<keyword evidence="3" id="KW-0547">Nucleotide-binding</keyword>
<dbReference type="PIRSF" id="PIRSF006221">
    <property type="entry name" value="Ketosamine-3-kinase"/>
    <property type="match status" value="1"/>
</dbReference>
<protein>
    <recommendedName>
        <fullName evidence="6">Fructosamine kinase</fullName>
    </recommendedName>
</protein>
<comment type="caution">
    <text evidence="4">The sequence shown here is derived from an EMBL/GenBank/DDBJ whole genome shotgun (WGS) entry which is preliminary data.</text>
</comment>
<comment type="similarity">
    <text evidence="1 2">Belongs to the fructosamine kinase family.</text>
</comment>
<dbReference type="GO" id="GO:0016301">
    <property type="term" value="F:kinase activity"/>
    <property type="evidence" value="ECO:0007669"/>
    <property type="project" value="UniProtKB-UniRule"/>
</dbReference>
<feature type="binding site" evidence="3">
    <location>
        <position position="48"/>
    </location>
    <ligand>
        <name>ATP</name>
        <dbReference type="ChEBI" id="CHEBI:30616"/>
    </ligand>
</feature>
<dbReference type="STRING" id="1774968.AUC68_06240"/>
<dbReference type="Pfam" id="PF03881">
    <property type="entry name" value="Fructosamin_kin"/>
    <property type="match status" value="1"/>
</dbReference>
<dbReference type="RefSeq" id="WP_069437526.1">
    <property type="nucleotide sequence ID" value="NZ_LPWG01000012.1"/>
</dbReference>
<name>A0A1E3VZ23_9HYPH</name>
<sequence>MRNRNAALTQRLDTILGAEVVRLEPLSVGFGLTGAVALLSDGRRLAVKARQSDSQRGTDLALEGAMLADLARLSDLPVPHVHAAAADVLVMDFIDNDGGRITPDVERDAATLIARLHATPRPYFGYERDTLIGPLHQPNPRGEAWVPFFRDHRLLHMARAARDEGALPPSLHDRLERLADDLGAYLTEPPFPSLLHGDLWTGNVLVKGNRIAGFIDPAIYFGHPEIELAFTTMFGTFGRAFFEAYEDMMPLEPGFHEVRKDIYNLYPTLVHVRLFGGSYVAAVDSTLKTLGL</sequence>
<evidence type="ECO:0000313" key="5">
    <source>
        <dbReference type="Proteomes" id="UP000094501"/>
    </source>
</evidence>
<dbReference type="InterPro" id="IPR016477">
    <property type="entry name" value="Fructo-/Ketosamine-3-kinase"/>
</dbReference>
<evidence type="ECO:0000256" key="1">
    <source>
        <dbReference type="ARBA" id="ARBA00009460"/>
    </source>
</evidence>
<keyword evidence="2" id="KW-0808">Transferase</keyword>
<keyword evidence="3" id="KW-0067">ATP-binding</keyword>
<accession>A0A1E3VZ23</accession>
<keyword evidence="2" id="KW-0418">Kinase</keyword>
<dbReference type="Proteomes" id="UP000094501">
    <property type="component" value="Unassembled WGS sequence"/>
</dbReference>
<evidence type="ECO:0000313" key="4">
    <source>
        <dbReference type="EMBL" id="ODR98798.1"/>
    </source>
</evidence>
<dbReference type="OrthoDB" id="5291879at2"/>
<dbReference type="EMBL" id="LPWG01000012">
    <property type="protein sequence ID" value="ODR98798.1"/>
    <property type="molecule type" value="Genomic_DNA"/>
</dbReference>
<dbReference type="InterPro" id="IPR017441">
    <property type="entry name" value="Protein_kinase_ATP_BS"/>
</dbReference>
<proteinExistence type="inferred from homology"/>
<dbReference type="Gene3D" id="3.30.200.20">
    <property type="entry name" value="Phosphorylase Kinase, domain 1"/>
    <property type="match status" value="1"/>
</dbReference>
<evidence type="ECO:0000256" key="3">
    <source>
        <dbReference type="PROSITE-ProRule" id="PRU10141"/>
    </source>
</evidence>
<dbReference type="PANTHER" id="PTHR12149">
    <property type="entry name" value="FRUCTOSAMINE 3 KINASE-RELATED PROTEIN"/>
    <property type="match status" value="1"/>
</dbReference>
<dbReference type="SUPFAM" id="SSF56112">
    <property type="entry name" value="Protein kinase-like (PK-like)"/>
    <property type="match status" value="1"/>
</dbReference>
<keyword evidence="5" id="KW-1185">Reference proteome</keyword>